<keyword evidence="3" id="KW-0813">Transport</keyword>
<dbReference type="GO" id="GO:0008324">
    <property type="term" value="F:monoatomic cation transmembrane transporter activity"/>
    <property type="evidence" value="ECO:0007669"/>
    <property type="project" value="InterPro"/>
</dbReference>
<evidence type="ECO:0000256" key="3">
    <source>
        <dbReference type="ARBA" id="ARBA00022448"/>
    </source>
</evidence>
<dbReference type="SUPFAM" id="SSF161111">
    <property type="entry name" value="Cation efflux protein transmembrane domain-like"/>
    <property type="match status" value="1"/>
</dbReference>
<sequence length="315" mass="35050">MTIQRLAPTETVTWTGIICEFGLALFKGIVGYFSDSKALLGDALYSATEASTSLAEKIPLKQPTTHRGNRKSAKTSPVIAILFSVLVLIGGLQIATSAIMNLSKEDLKSPEPFSVIAIFVSLAVREAIFQFQYRVSKKRNEGKHTVYVAKHRLGLYSSFIVLLGVILSFTGDMYGWPGLLYMDSIAALIVSVLVLRKGYLIIVNSVYGRIAHQEIEEENSANFIDTVQRVHGIITVDDLKSHEHGHYIIIYVKVSVNPRITVLEAQDIAERAKKLLMNRFLHVSDVNIQVVPYDPGYPYKSNHELTSRDTPTLLQ</sequence>
<dbReference type="Gene3D" id="3.30.70.1350">
    <property type="entry name" value="Cation efflux protein, cytoplasmic domain"/>
    <property type="match status" value="1"/>
</dbReference>
<comment type="similarity">
    <text evidence="2">Belongs to the cation diffusion facilitator (CDF) transporter (TC 2.A.4) family.</text>
</comment>
<evidence type="ECO:0000256" key="4">
    <source>
        <dbReference type="ARBA" id="ARBA00022692"/>
    </source>
</evidence>
<keyword evidence="6 7" id="KW-0472">Membrane</keyword>
<dbReference type="GO" id="GO:0016020">
    <property type="term" value="C:membrane"/>
    <property type="evidence" value="ECO:0007669"/>
    <property type="project" value="UniProtKB-SubCell"/>
</dbReference>
<evidence type="ECO:0000313" key="10">
    <source>
        <dbReference type="EMBL" id="OAB40723.1"/>
    </source>
</evidence>
<dbReference type="InterPro" id="IPR058533">
    <property type="entry name" value="Cation_efflux_TM"/>
</dbReference>
<accession>A0A162M9V4</accession>
<dbReference type="InterPro" id="IPR002524">
    <property type="entry name" value="Cation_efflux"/>
</dbReference>
<evidence type="ECO:0000256" key="1">
    <source>
        <dbReference type="ARBA" id="ARBA00004141"/>
    </source>
</evidence>
<dbReference type="InterPro" id="IPR050291">
    <property type="entry name" value="CDF_Transporter"/>
</dbReference>
<dbReference type="PANTHER" id="PTHR43840:SF15">
    <property type="entry name" value="MITOCHONDRIAL METAL TRANSPORTER 1-RELATED"/>
    <property type="match status" value="1"/>
</dbReference>
<dbReference type="NCBIfam" id="TIGR01297">
    <property type="entry name" value="CDF"/>
    <property type="match status" value="1"/>
</dbReference>
<proteinExistence type="inferred from homology"/>
<keyword evidence="5 7" id="KW-1133">Transmembrane helix</keyword>
<dbReference type="Pfam" id="PF16916">
    <property type="entry name" value="ZT_dimer"/>
    <property type="match status" value="1"/>
</dbReference>
<dbReference type="Gene3D" id="1.20.1510.10">
    <property type="entry name" value="Cation efflux protein transmembrane domain"/>
    <property type="match status" value="1"/>
</dbReference>
<dbReference type="Pfam" id="PF01545">
    <property type="entry name" value="Cation_efflux"/>
    <property type="match status" value="1"/>
</dbReference>
<gene>
    <name evidence="10" type="ORF">PBAT_22625</name>
</gene>
<reference evidence="10 11" key="1">
    <citation type="submission" date="2016-03" db="EMBL/GenBank/DDBJ databases">
        <title>Draft genome sequence of Paenibacillus antarcticus CECT 5836.</title>
        <authorList>
            <person name="Shin S.-K."/>
            <person name="Yi H."/>
        </authorList>
    </citation>
    <scope>NUCLEOTIDE SEQUENCE [LARGE SCALE GENOMIC DNA]</scope>
    <source>
        <strain evidence="10 11">CECT 5836</strain>
    </source>
</reference>
<dbReference type="Proteomes" id="UP000077355">
    <property type="component" value="Unassembled WGS sequence"/>
</dbReference>
<evidence type="ECO:0000259" key="8">
    <source>
        <dbReference type="Pfam" id="PF01545"/>
    </source>
</evidence>
<feature type="domain" description="Cation efflux protein cytoplasmic" evidence="9">
    <location>
        <begin position="216"/>
        <end position="293"/>
    </location>
</feature>
<evidence type="ECO:0000256" key="2">
    <source>
        <dbReference type="ARBA" id="ARBA00008114"/>
    </source>
</evidence>
<feature type="transmembrane region" description="Helical" evidence="7">
    <location>
        <begin position="78"/>
        <end position="100"/>
    </location>
</feature>
<dbReference type="AlphaFoldDB" id="A0A162M9V4"/>
<dbReference type="PANTHER" id="PTHR43840">
    <property type="entry name" value="MITOCHONDRIAL METAL TRANSPORTER 1-RELATED"/>
    <property type="match status" value="1"/>
</dbReference>
<feature type="transmembrane region" description="Helical" evidence="7">
    <location>
        <begin position="112"/>
        <end position="133"/>
    </location>
</feature>
<protein>
    <submittedName>
        <fullName evidence="10">Cation transporter</fullName>
    </submittedName>
</protein>
<comment type="subcellular location">
    <subcellularLocation>
        <location evidence="1">Membrane</location>
        <topology evidence="1">Multi-pass membrane protein</topology>
    </subcellularLocation>
</comment>
<keyword evidence="11" id="KW-1185">Reference proteome</keyword>
<evidence type="ECO:0000259" key="9">
    <source>
        <dbReference type="Pfam" id="PF16916"/>
    </source>
</evidence>
<evidence type="ECO:0000256" key="7">
    <source>
        <dbReference type="SAM" id="Phobius"/>
    </source>
</evidence>
<dbReference type="InterPro" id="IPR027469">
    <property type="entry name" value="Cation_efflux_TMD_sf"/>
</dbReference>
<dbReference type="InterPro" id="IPR027470">
    <property type="entry name" value="Cation_efflux_CTD"/>
</dbReference>
<comment type="caution">
    <text evidence="10">The sequence shown here is derived from an EMBL/GenBank/DDBJ whole genome shotgun (WGS) entry which is preliminary data.</text>
</comment>
<feature type="transmembrane region" description="Helical" evidence="7">
    <location>
        <begin position="153"/>
        <end position="170"/>
    </location>
</feature>
<dbReference type="InterPro" id="IPR036837">
    <property type="entry name" value="Cation_efflux_CTD_sf"/>
</dbReference>
<dbReference type="EMBL" id="LVJI01000053">
    <property type="protein sequence ID" value="OAB40723.1"/>
    <property type="molecule type" value="Genomic_DNA"/>
</dbReference>
<name>A0A162M9V4_9BACL</name>
<keyword evidence="4 7" id="KW-0812">Transmembrane</keyword>
<evidence type="ECO:0000256" key="5">
    <source>
        <dbReference type="ARBA" id="ARBA00022989"/>
    </source>
</evidence>
<evidence type="ECO:0000313" key="11">
    <source>
        <dbReference type="Proteomes" id="UP000077355"/>
    </source>
</evidence>
<dbReference type="RefSeq" id="WP_068652929.1">
    <property type="nucleotide sequence ID" value="NZ_CP043611.1"/>
</dbReference>
<organism evidence="10 11">
    <name type="scientific">Paenibacillus antarcticus</name>
    <dbReference type="NCBI Taxonomy" id="253703"/>
    <lineage>
        <taxon>Bacteria</taxon>
        <taxon>Bacillati</taxon>
        <taxon>Bacillota</taxon>
        <taxon>Bacilli</taxon>
        <taxon>Bacillales</taxon>
        <taxon>Paenibacillaceae</taxon>
        <taxon>Paenibacillus</taxon>
    </lineage>
</organism>
<dbReference type="OrthoDB" id="9806522at2"/>
<feature type="domain" description="Cation efflux protein transmembrane" evidence="8">
    <location>
        <begin position="15"/>
        <end position="207"/>
    </location>
</feature>
<evidence type="ECO:0000256" key="6">
    <source>
        <dbReference type="ARBA" id="ARBA00023136"/>
    </source>
</evidence>
<dbReference type="SUPFAM" id="SSF160240">
    <property type="entry name" value="Cation efflux protein cytoplasmic domain-like"/>
    <property type="match status" value="1"/>
</dbReference>